<protein>
    <submittedName>
        <fullName evidence="2">Uncharacterized protein</fullName>
    </submittedName>
</protein>
<keyword evidence="1" id="KW-0472">Membrane</keyword>
<accession>A0ABS2MMP2</accession>
<organism evidence="2 3">
    <name type="scientific">Fusibacter tunisiensis</name>
    <dbReference type="NCBI Taxonomy" id="1008308"/>
    <lineage>
        <taxon>Bacteria</taxon>
        <taxon>Bacillati</taxon>
        <taxon>Bacillota</taxon>
        <taxon>Clostridia</taxon>
        <taxon>Eubacteriales</taxon>
        <taxon>Eubacteriales Family XII. Incertae Sedis</taxon>
        <taxon>Fusibacter</taxon>
    </lineage>
</organism>
<keyword evidence="3" id="KW-1185">Reference proteome</keyword>
<name>A0ABS2MMP2_9FIRM</name>
<proteinExistence type="predicted"/>
<dbReference type="RefSeq" id="WP_204661250.1">
    <property type="nucleotide sequence ID" value="NZ_JAFBDT010000001.1"/>
</dbReference>
<reference evidence="2 3" key="1">
    <citation type="submission" date="2021-01" db="EMBL/GenBank/DDBJ databases">
        <title>Genomic Encyclopedia of Type Strains, Phase IV (KMG-IV): sequencing the most valuable type-strain genomes for metagenomic binning, comparative biology and taxonomic classification.</title>
        <authorList>
            <person name="Goeker M."/>
        </authorList>
    </citation>
    <scope>NUCLEOTIDE SEQUENCE [LARGE SCALE GENOMIC DNA]</scope>
    <source>
        <strain evidence="2 3">DSM 24436</strain>
    </source>
</reference>
<feature type="transmembrane region" description="Helical" evidence="1">
    <location>
        <begin position="40"/>
        <end position="64"/>
    </location>
</feature>
<gene>
    <name evidence="2" type="ORF">JOC49_000187</name>
</gene>
<keyword evidence="1" id="KW-0812">Transmembrane</keyword>
<keyword evidence="1" id="KW-1133">Transmembrane helix</keyword>
<evidence type="ECO:0000313" key="3">
    <source>
        <dbReference type="Proteomes" id="UP000767854"/>
    </source>
</evidence>
<evidence type="ECO:0000256" key="1">
    <source>
        <dbReference type="SAM" id="Phobius"/>
    </source>
</evidence>
<dbReference type="Proteomes" id="UP000767854">
    <property type="component" value="Unassembled WGS sequence"/>
</dbReference>
<evidence type="ECO:0000313" key="2">
    <source>
        <dbReference type="EMBL" id="MBM7560678.1"/>
    </source>
</evidence>
<comment type="caution">
    <text evidence="2">The sequence shown here is derived from an EMBL/GenBank/DDBJ whole genome shotgun (WGS) entry which is preliminary data.</text>
</comment>
<dbReference type="EMBL" id="JAFBDT010000001">
    <property type="protein sequence ID" value="MBM7560678.1"/>
    <property type="molecule type" value="Genomic_DNA"/>
</dbReference>
<sequence>MFKIIVFATAMPIALIVGLELSNGFDAALWAFTSTAPYLFLIMFVLFLLAYLLLALLYGGAGLLSGSRQMLYSDFSKVKKIRIQKKKHVLYLDAPFNHNQIYVEQVDFDTVSAYIIAKCPQAKVKG</sequence>